<dbReference type="InterPro" id="IPR042201">
    <property type="entry name" value="FH2_Formin_sf"/>
</dbReference>
<accession>B4NYG5</accession>
<dbReference type="PANTHER" id="PTHR45920">
    <property type="entry name" value="FORMIN HOMOLOGY 2 DOMAIN CONTAINING, ISOFORM I"/>
    <property type="match status" value="1"/>
</dbReference>
<dbReference type="PANTHER" id="PTHR45920:SF7">
    <property type="entry name" value="FORMIN-G"/>
    <property type="match status" value="1"/>
</dbReference>
<dbReference type="HOGENOM" id="CLU_006372_0_0_1"/>
<dbReference type="GO" id="GO:0051015">
    <property type="term" value="F:actin filament binding"/>
    <property type="evidence" value="ECO:0007669"/>
    <property type="project" value="TreeGrafter"/>
</dbReference>
<dbReference type="GO" id="GO:0008017">
    <property type="term" value="F:microtubule binding"/>
    <property type="evidence" value="ECO:0007669"/>
    <property type="project" value="InterPro"/>
</dbReference>
<feature type="domain" description="FH2" evidence="4">
    <location>
        <begin position="913"/>
        <end position="1320"/>
    </location>
</feature>
<feature type="compositionally biased region" description="Pro residues" evidence="2">
    <location>
        <begin position="425"/>
        <end position="434"/>
    </location>
</feature>
<reference evidence="5 6" key="2">
    <citation type="journal article" date="2007" name="PLoS Biol.">
        <title>Principles of genome evolution in the Drosophila melanogaster species group.</title>
        <authorList>
            <person name="Ranz J.M."/>
            <person name="Maurin D."/>
            <person name="Chan Y.S."/>
            <person name="von Grotthuss M."/>
            <person name="Hillier L.W."/>
            <person name="Roote J."/>
            <person name="Ashburner M."/>
            <person name="Bergman C.M."/>
        </authorList>
    </citation>
    <scope>NUCLEOTIDE SEQUENCE [LARGE SCALE GENOMIC DNA]</scope>
    <source>
        <strain evidence="6">Tai18E2 / Tucson 14021-0261.01</strain>
    </source>
</reference>
<dbReference type="PRINTS" id="PR00828">
    <property type="entry name" value="FORMIN"/>
</dbReference>
<gene>
    <name evidence="5" type="primary">Dyak\GE14785</name>
    <name evidence="5" type="synonym">dyak_GLEANR_1533</name>
    <name evidence="5" type="synonym">GE14785</name>
    <name evidence="5" type="ORF">Dyak_GE14785</name>
</gene>
<dbReference type="InterPro" id="IPR015425">
    <property type="entry name" value="FH2_Formin"/>
</dbReference>
<name>B4NYG5_DROYA</name>
<feature type="compositionally biased region" description="Basic and acidic residues" evidence="2">
    <location>
        <begin position="759"/>
        <end position="772"/>
    </location>
</feature>
<comment type="similarity">
    <text evidence="1">Belongs to the formin homology family. Cappuccino subfamily.</text>
</comment>
<dbReference type="PROSITE" id="PS51444">
    <property type="entry name" value="FH2"/>
    <property type="match status" value="1"/>
</dbReference>
<evidence type="ECO:0000256" key="1">
    <source>
        <dbReference type="ARBA" id="ARBA00005271"/>
    </source>
</evidence>
<feature type="region of interest" description="Disordered" evidence="2">
    <location>
        <begin position="349"/>
        <end position="386"/>
    </location>
</feature>
<dbReference type="Proteomes" id="UP000002282">
    <property type="component" value="Chromosome 2L"/>
</dbReference>
<feature type="region of interest" description="Disordered" evidence="2">
    <location>
        <begin position="400"/>
        <end position="441"/>
    </location>
</feature>
<keyword evidence="3" id="KW-0472">Membrane</keyword>
<organism evidence="5 6">
    <name type="scientific">Drosophila yakuba</name>
    <name type="common">Fruit fly</name>
    <dbReference type="NCBI Taxonomy" id="7245"/>
    <lineage>
        <taxon>Eukaryota</taxon>
        <taxon>Metazoa</taxon>
        <taxon>Ecdysozoa</taxon>
        <taxon>Arthropoda</taxon>
        <taxon>Hexapoda</taxon>
        <taxon>Insecta</taxon>
        <taxon>Pterygota</taxon>
        <taxon>Neoptera</taxon>
        <taxon>Endopterygota</taxon>
        <taxon>Diptera</taxon>
        <taxon>Brachycera</taxon>
        <taxon>Muscomorpha</taxon>
        <taxon>Ephydroidea</taxon>
        <taxon>Drosophilidae</taxon>
        <taxon>Drosophila</taxon>
        <taxon>Sophophora</taxon>
    </lineage>
</organism>
<dbReference type="Pfam" id="PF02181">
    <property type="entry name" value="FH2"/>
    <property type="match status" value="1"/>
</dbReference>
<dbReference type="SUPFAM" id="SSF101447">
    <property type="entry name" value="Formin homology 2 domain (FH2 domain)"/>
    <property type="match status" value="1"/>
</dbReference>
<dbReference type="OrthoDB" id="427644at2759"/>
<feature type="compositionally biased region" description="Polar residues" evidence="2">
    <location>
        <begin position="400"/>
        <end position="415"/>
    </location>
</feature>
<feature type="region of interest" description="Disordered" evidence="2">
    <location>
        <begin position="737"/>
        <end position="934"/>
    </location>
</feature>
<keyword evidence="6" id="KW-1185">Reference proteome</keyword>
<evidence type="ECO:0000256" key="2">
    <source>
        <dbReference type="SAM" id="MobiDB-lite"/>
    </source>
</evidence>
<dbReference type="EMBL" id="CM000157">
    <property type="protein sequence ID" value="EDW87598.2"/>
    <property type="molecule type" value="Genomic_DNA"/>
</dbReference>
<feature type="transmembrane region" description="Helical" evidence="3">
    <location>
        <begin position="12"/>
        <end position="32"/>
    </location>
</feature>
<dbReference type="GO" id="GO:0005737">
    <property type="term" value="C:cytoplasm"/>
    <property type="evidence" value="ECO:0007669"/>
    <property type="project" value="TreeGrafter"/>
</dbReference>
<dbReference type="SMART" id="SM00498">
    <property type="entry name" value="FH2"/>
    <property type="match status" value="1"/>
</dbReference>
<sequence>MTIYAMEELYPALMVIAITLLALLHWGIRVAIKPKISGPQKNAIKNGVNNKRRKGVSALQLDHINMGNSQNRAANVDEKSPPGGASLVRMGIAGGGGAGGVGVALSERRSSRVRVLSRLMGQKRIREAFLHSPKMGSSFEVNLEGGGNGSTDWIAPETEVEHGQLDSSAEQTDFHPVDELIVSKHYLNAAAKEHNSKSKRDRPLSEISVTSVDTLSPNTAKAVLELQKRCRADKLACLSLTRVTYLSIANDLQEVEEADRATILHDTDLLVAPNSPAESSPDEELMALQLGKKLAQVLGSGAGSPLTPGAVETGSAGSGSPLANGELFNVSKAKKVELQNLSSRFAAAVTQTPPGGTSSTPNETGATGATTGATGPAGPLGATTASPSLETQSTVIISFKSSQTPVQSQTNSAASENVEDDTAPLPLPPPPPGFGTPTTPLLSSNVLKKVASFTVEKSSAGNNSSNPPNLCPANDDTTLLATPCSSSLTAAPPPPEIAVGGAGGVAGGAGSRRGSSYVPEKLSFAAYEKFEGQMLIKWLISTMQSNPKSSSIDGNQELFNTLALQFCNNLKYVGVLKQISNEHLECGFSPYEMYQWTHTEQPTTSLPLTPGKLDKVAAWPFSSTPSGIRALESGSLASMGGGAMAGSLATLATASTTTSDNQKTLQQILKKRLLNCSTLAEVHAVVNELLSSVDEPPRRPSKRCVNLTELLNASEATVYEYNKSGVEGAVKSLTDAETQTESEDCVGTCKCGQSTTKISDNESAKDNEEKPHASAPPPPPPPPPPPAFVAPAPPPPPPPPPLANYGAPPPPPPPPPGSGSAPPPPPPAPAPEGGGAIPPPPPPMSASPSKTPISPAPLPDPAEGNWFQRTNTMRKSAVNPPKPMRPLYWTRIVTSAPPVPRPPSVANSTDSTENSGSSPDEPPAASGADAPPTAAATKEIWTEIEETPLDNIDEFTELFSRQAIAPVSKPKELKVKRAKSIKVLDPERSRNVGIIWRSLHVPSSEIEHAIYHIDTSVVSLEALQHMSNIQATEDELQRIKEAAGGEIPLDHPEQFLLDISLISMASERISCIVFQAEFEESVTLLVRKLETVSQLSQQLIESEDLKLVFSIILTLGNYMNGGNRQRGQADGFNLDILGKLKDVKSKESHTTLLHFIVRTYIAQRRKEGVHPLEIRLPIPEPADVERAAQMDFEEVQQQISDLNKKFLGCKRTTAKVLAASRPEIMEPFKSKMEEFVEGADKSMAKLHQSLEECRELFLETMRFYHFSPKACTLILAQCTPDQFFEYWTNFTNDFKDIWKKEITSLLNELMKKSKQAQIESRRNVSTKVEKSGRISLKERMLMRRSKN</sequence>
<protein>
    <submittedName>
        <fullName evidence="5">Uncharacterized protein, isoform C</fullName>
    </submittedName>
</protein>
<proteinExistence type="inferred from homology"/>
<dbReference type="GO" id="GO:0030866">
    <property type="term" value="P:cortical actin cytoskeleton organization"/>
    <property type="evidence" value="ECO:0007669"/>
    <property type="project" value="TreeGrafter"/>
</dbReference>
<dbReference type="InterPro" id="IPR001265">
    <property type="entry name" value="Formin_Cappuccino_subfam"/>
</dbReference>
<evidence type="ECO:0000313" key="6">
    <source>
        <dbReference type="Proteomes" id="UP000002282"/>
    </source>
</evidence>
<feature type="compositionally biased region" description="Pro residues" evidence="2">
    <location>
        <begin position="774"/>
        <end position="830"/>
    </location>
</feature>
<feature type="compositionally biased region" description="Low complexity" evidence="2">
    <location>
        <begin position="915"/>
        <end position="934"/>
    </location>
</feature>
<dbReference type="GO" id="GO:0005884">
    <property type="term" value="C:actin filament"/>
    <property type="evidence" value="ECO:0007669"/>
    <property type="project" value="InterPro"/>
</dbReference>
<feature type="compositionally biased region" description="Low complexity" evidence="2">
    <location>
        <begin position="352"/>
        <end position="385"/>
    </location>
</feature>
<keyword evidence="3" id="KW-0812">Transmembrane</keyword>
<reference evidence="5 6" key="1">
    <citation type="journal article" date="2007" name="Nature">
        <title>Evolution of genes and genomes on the Drosophila phylogeny.</title>
        <authorList>
            <consortium name="Drosophila 12 Genomes Consortium"/>
            <person name="Clark A.G."/>
            <person name="Eisen M.B."/>
            <person name="Smith D.R."/>
            <person name="Bergman C.M."/>
            <person name="Oliver B."/>
            <person name="Markow T.A."/>
            <person name="Kaufman T.C."/>
            <person name="Kellis M."/>
            <person name="Gelbart W."/>
            <person name="Iyer V.N."/>
            <person name="Pollard D.A."/>
            <person name="Sackton T.B."/>
            <person name="Larracuente A.M."/>
            <person name="Singh N.D."/>
            <person name="Abad J.P."/>
            <person name="Abt D.N."/>
            <person name="Adryan B."/>
            <person name="Aguade M."/>
            <person name="Akashi H."/>
            <person name="Anderson W.W."/>
            <person name="Aquadro C.F."/>
            <person name="Ardell D.H."/>
            <person name="Arguello R."/>
            <person name="Artieri C.G."/>
            <person name="Barbash D.A."/>
            <person name="Barker D."/>
            <person name="Barsanti P."/>
            <person name="Batterham P."/>
            <person name="Batzoglou S."/>
            <person name="Begun D."/>
            <person name="Bhutkar A."/>
            <person name="Blanco E."/>
            <person name="Bosak S.A."/>
            <person name="Bradley R.K."/>
            <person name="Brand A.D."/>
            <person name="Brent M.R."/>
            <person name="Brooks A.N."/>
            <person name="Brown R.H."/>
            <person name="Butlin R.K."/>
            <person name="Caggese C."/>
            <person name="Calvi B.R."/>
            <person name="Bernardo de Carvalho A."/>
            <person name="Caspi A."/>
            <person name="Castrezana S."/>
            <person name="Celniker S.E."/>
            <person name="Chang J.L."/>
            <person name="Chapple C."/>
            <person name="Chatterji S."/>
            <person name="Chinwalla A."/>
            <person name="Civetta A."/>
            <person name="Clifton S.W."/>
            <person name="Comeron J.M."/>
            <person name="Costello J.C."/>
            <person name="Coyne J.A."/>
            <person name="Daub J."/>
            <person name="David R.G."/>
            <person name="Delcher A.L."/>
            <person name="Delehaunty K."/>
            <person name="Do C.B."/>
            <person name="Ebling H."/>
            <person name="Edwards K."/>
            <person name="Eickbush T."/>
            <person name="Evans J.D."/>
            <person name="Filipski A."/>
            <person name="Findeiss S."/>
            <person name="Freyhult E."/>
            <person name="Fulton L."/>
            <person name="Fulton R."/>
            <person name="Garcia A.C."/>
            <person name="Gardiner A."/>
            <person name="Garfield D.A."/>
            <person name="Garvin B.E."/>
            <person name="Gibson G."/>
            <person name="Gilbert D."/>
            <person name="Gnerre S."/>
            <person name="Godfrey J."/>
            <person name="Good R."/>
            <person name="Gotea V."/>
            <person name="Gravely B."/>
            <person name="Greenberg A.J."/>
            <person name="Griffiths-Jones S."/>
            <person name="Gross S."/>
            <person name="Guigo R."/>
            <person name="Gustafson E.A."/>
            <person name="Haerty W."/>
            <person name="Hahn M.W."/>
            <person name="Halligan D.L."/>
            <person name="Halpern A.L."/>
            <person name="Halter G.M."/>
            <person name="Han M.V."/>
            <person name="Heger A."/>
            <person name="Hillier L."/>
            <person name="Hinrichs A.S."/>
            <person name="Holmes I."/>
            <person name="Hoskins R.A."/>
            <person name="Hubisz M.J."/>
            <person name="Hultmark D."/>
            <person name="Huntley M.A."/>
            <person name="Jaffe D.B."/>
            <person name="Jagadeeshan S."/>
            <person name="Jeck W.R."/>
            <person name="Johnson J."/>
            <person name="Jones C.D."/>
            <person name="Jordan W.C."/>
            <person name="Karpen G.H."/>
            <person name="Kataoka E."/>
            <person name="Keightley P.D."/>
            <person name="Kheradpour P."/>
            <person name="Kirkness E.F."/>
            <person name="Koerich L.B."/>
            <person name="Kristiansen K."/>
            <person name="Kudrna D."/>
            <person name="Kulathinal R.J."/>
            <person name="Kumar S."/>
            <person name="Kwok R."/>
            <person name="Lander E."/>
            <person name="Langley C.H."/>
            <person name="Lapoint R."/>
            <person name="Lazzaro B.P."/>
            <person name="Lee S.J."/>
            <person name="Levesque L."/>
            <person name="Li R."/>
            <person name="Lin C.F."/>
            <person name="Lin M.F."/>
            <person name="Lindblad-Toh K."/>
            <person name="Llopart A."/>
            <person name="Long M."/>
            <person name="Low L."/>
            <person name="Lozovsky E."/>
            <person name="Lu J."/>
            <person name="Luo M."/>
            <person name="Machado C.A."/>
            <person name="Makalowski W."/>
            <person name="Marzo M."/>
            <person name="Matsuda M."/>
            <person name="Matzkin L."/>
            <person name="McAllister B."/>
            <person name="McBride C.S."/>
            <person name="McKernan B."/>
            <person name="McKernan K."/>
            <person name="Mendez-Lago M."/>
            <person name="Minx P."/>
            <person name="Mollenhauer M.U."/>
            <person name="Montooth K."/>
            <person name="Mount S.M."/>
            <person name="Mu X."/>
            <person name="Myers E."/>
            <person name="Negre B."/>
            <person name="Newfeld S."/>
            <person name="Nielsen R."/>
            <person name="Noor M.A."/>
            <person name="O'Grady P."/>
            <person name="Pachter L."/>
            <person name="Papaceit M."/>
            <person name="Parisi M.J."/>
            <person name="Parisi M."/>
            <person name="Parts L."/>
            <person name="Pedersen J.S."/>
            <person name="Pesole G."/>
            <person name="Phillippy A.M."/>
            <person name="Ponting C.P."/>
            <person name="Pop M."/>
            <person name="Porcelli D."/>
            <person name="Powell J.R."/>
            <person name="Prohaska S."/>
            <person name="Pruitt K."/>
            <person name="Puig M."/>
            <person name="Quesneville H."/>
            <person name="Ram K.R."/>
            <person name="Rand D."/>
            <person name="Rasmussen M.D."/>
            <person name="Reed L.K."/>
            <person name="Reenan R."/>
            <person name="Reily A."/>
            <person name="Remington K.A."/>
            <person name="Rieger T.T."/>
            <person name="Ritchie M.G."/>
            <person name="Robin C."/>
            <person name="Rogers Y.H."/>
            <person name="Rohde C."/>
            <person name="Rozas J."/>
            <person name="Rubenfield M.J."/>
            <person name="Ruiz A."/>
            <person name="Russo S."/>
            <person name="Salzberg S.L."/>
            <person name="Sanchez-Gracia A."/>
            <person name="Saranga D.J."/>
            <person name="Sato H."/>
            <person name="Schaeffer S.W."/>
            <person name="Schatz M.C."/>
            <person name="Schlenke T."/>
            <person name="Schwartz R."/>
            <person name="Segarra C."/>
            <person name="Singh R.S."/>
            <person name="Sirot L."/>
            <person name="Sirota M."/>
            <person name="Sisneros N.B."/>
            <person name="Smith C.D."/>
            <person name="Smith T.F."/>
            <person name="Spieth J."/>
            <person name="Stage D.E."/>
            <person name="Stark A."/>
            <person name="Stephan W."/>
            <person name="Strausberg R.L."/>
            <person name="Strempel S."/>
            <person name="Sturgill D."/>
            <person name="Sutton G."/>
            <person name="Sutton G.G."/>
            <person name="Tao W."/>
            <person name="Teichmann S."/>
            <person name="Tobari Y.N."/>
            <person name="Tomimura Y."/>
            <person name="Tsolas J.M."/>
            <person name="Valente V.L."/>
            <person name="Venter E."/>
            <person name="Venter J.C."/>
            <person name="Vicario S."/>
            <person name="Vieira F.G."/>
            <person name="Vilella A.J."/>
            <person name="Villasante A."/>
            <person name="Walenz B."/>
            <person name="Wang J."/>
            <person name="Wasserman M."/>
            <person name="Watts T."/>
            <person name="Wilson D."/>
            <person name="Wilson R.K."/>
            <person name="Wing R.A."/>
            <person name="Wolfner M.F."/>
            <person name="Wong A."/>
            <person name="Wong G.K."/>
            <person name="Wu C.I."/>
            <person name="Wu G."/>
            <person name="Yamamoto D."/>
            <person name="Yang H.P."/>
            <person name="Yang S.P."/>
            <person name="Yorke J.A."/>
            <person name="Yoshida K."/>
            <person name="Zdobnov E."/>
            <person name="Zhang P."/>
            <person name="Zhang Y."/>
            <person name="Zimin A.V."/>
            <person name="Baldwin J."/>
            <person name="Abdouelleil A."/>
            <person name="Abdulkadir J."/>
            <person name="Abebe A."/>
            <person name="Abera B."/>
            <person name="Abreu J."/>
            <person name="Acer S.C."/>
            <person name="Aftuck L."/>
            <person name="Alexander A."/>
            <person name="An P."/>
            <person name="Anderson E."/>
            <person name="Anderson S."/>
            <person name="Arachi H."/>
            <person name="Azer M."/>
            <person name="Bachantsang P."/>
            <person name="Barry A."/>
            <person name="Bayul T."/>
            <person name="Berlin A."/>
            <person name="Bessette D."/>
            <person name="Bloom T."/>
            <person name="Blye J."/>
            <person name="Boguslavskiy L."/>
            <person name="Bonnet C."/>
            <person name="Boukhgalter B."/>
            <person name="Bourzgui I."/>
            <person name="Brown A."/>
            <person name="Cahill P."/>
            <person name="Channer S."/>
            <person name="Cheshatsang Y."/>
            <person name="Chuda L."/>
            <person name="Citroen M."/>
            <person name="Collymore A."/>
            <person name="Cooke P."/>
            <person name="Costello M."/>
            <person name="D'Aco K."/>
            <person name="Daza R."/>
            <person name="De Haan G."/>
            <person name="DeGray S."/>
            <person name="DeMaso C."/>
            <person name="Dhargay N."/>
            <person name="Dooley K."/>
            <person name="Dooley E."/>
            <person name="Doricent M."/>
            <person name="Dorje P."/>
            <person name="Dorjee K."/>
            <person name="Dupes A."/>
            <person name="Elong R."/>
            <person name="Falk J."/>
            <person name="Farina A."/>
            <person name="Faro S."/>
            <person name="Ferguson D."/>
            <person name="Fisher S."/>
            <person name="Foley C.D."/>
            <person name="Franke A."/>
            <person name="Friedrich D."/>
            <person name="Gadbois L."/>
            <person name="Gearin G."/>
            <person name="Gearin C.R."/>
            <person name="Giannoukos G."/>
            <person name="Goode T."/>
            <person name="Graham J."/>
            <person name="Grandbois E."/>
            <person name="Grewal S."/>
            <person name="Gyaltsen K."/>
            <person name="Hafez N."/>
            <person name="Hagos B."/>
            <person name="Hall J."/>
            <person name="Henson C."/>
            <person name="Hollinger A."/>
            <person name="Honan T."/>
            <person name="Huard M.D."/>
            <person name="Hughes L."/>
            <person name="Hurhula B."/>
            <person name="Husby M.E."/>
            <person name="Kamat A."/>
            <person name="Kanga B."/>
            <person name="Kashin S."/>
            <person name="Khazanovich D."/>
            <person name="Kisner P."/>
            <person name="Lance K."/>
            <person name="Lara M."/>
            <person name="Lee W."/>
            <person name="Lennon N."/>
            <person name="Letendre F."/>
            <person name="LeVine R."/>
            <person name="Lipovsky A."/>
            <person name="Liu X."/>
            <person name="Liu J."/>
            <person name="Liu S."/>
            <person name="Lokyitsang T."/>
            <person name="Lokyitsang Y."/>
            <person name="Lubonja R."/>
            <person name="Lui A."/>
            <person name="MacDonald P."/>
            <person name="Magnisalis V."/>
            <person name="Maru K."/>
            <person name="Matthews C."/>
            <person name="McCusker W."/>
            <person name="McDonough S."/>
            <person name="Mehta T."/>
            <person name="Meldrim J."/>
            <person name="Meneus L."/>
            <person name="Mihai O."/>
            <person name="Mihalev A."/>
            <person name="Mihova T."/>
            <person name="Mittelman R."/>
            <person name="Mlenga V."/>
            <person name="Montmayeur A."/>
            <person name="Mulrain L."/>
            <person name="Navidi A."/>
            <person name="Naylor J."/>
            <person name="Negash T."/>
            <person name="Nguyen T."/>
            <person name="Nguyen N."/>
            <person name="Nicol R."/>
            <person name="Norbu C."/>
            <person name="Norbu N."/>
            <person name="Novod N."/>
            <person name="O'Neill B."/>
            <person name="Osman S."/>
            <person name="Markiewicz E."/>
            <person name="Oyono O.L."/>
            <person name="Patti C."/>
            <person name="Phunkhang P."/>
            <person name="Pierre F."/>
            <person name="Priest M."/>
            <person name="Raghuraman S."/>
            <person name="Rege F."/>
            <person name="Reyes R."/>
            <person name="Rise C."/>
            <person name="Rogov P."/>
            <person name="Ross K."/>
            <person name="Ryan E."/>
            <person name="Settipalli S."/>
            <person name="Shea T."/>
            <person name="Sherpa N."/>
            <person name="Shi L."/>
            <person name="Shih D."/>
            <person name="Sparrow T."/>
            <person name="Spaulding J."/>
            <person name="Stalker J."/>
            <person name="Stange-Thomann N."/>
            <person name="Stavropoulos S."/>
            <person name="Stone C."/>
            <person name="Strader C."/>
            <person name="Tesfaye S."/>
            <person name="Thomson T."/>
            <person name="Thoulutsang Y."/>
            <person name="Thoulutsang D."/>
            <person name="Topham K."/>
            <person name="Topping I."/>
            <person name="Tsamla T."/>
            <person name="Vassiliev H."/>
            <person name="Vo A."/>
            <person name="Wangchuk T."/>
            <person name="Wangdi T."/>
            <person name="Weiand M."/>
            <person name="Wilkinson J."/>
            <person name="Wilson A."/>
            <person name="Yadav S."/>
            <person name="Young G."/>
            <person name="Yu Q."/>
            <person name="Zembek L."/>
            <person name="Zhong D."/>
            <person name="Zimmer A."/>
            <person name="Zwirko Z."/>
            <person name="Jaffe D.B."/>
            <person name="Alvarez P."/>
            <person name="Brockman W."/>
            <person name="Butler J."/>
            <person name="Chin C."/>
            <person name="Gnerre S."/>
            <person name="Grabherr M."/>
            <person name="Kleber M."/>
            <person name="Mauceli E."/>
            <person name="MacCallum I."/>
        </authorList>
    </citation>
    <scope>NUCLEOTIDE SEQUENCE [LARGE SCALE GENOMIC DNA]</scope>
    <source>
        <strain evidence="6">Tai18E2 / Tucson 14021-0261.01</strain>
    </source>
</reference>
<evidence type="ECO:0000313" key="5">
    <source>
        <dbReference type="EMBL" id="EDW87598.2"/>
    </source>
</evidence>
<evidence type="ECO:0000259" key="4">
    <source>
        <dbReference type="PROSITE" id="PS51444"/>
    </source>
</evidence>
<dbReference type="GO" id="GO:0045010">
    <property type="term" value="P:actin nucleation"/>
    <property type="evidence" value="ECO:0007669"/>
    <property type="project" value="InterPro"/>
</dbReference>
<keyword evidence="3" id="KW-1133">Transmembrane helix</keyword>
<evidence type="ECO:0000256" key="3">
    <source>
        <dbReference type="SAM" id="Phobius"/>
    </source>
</evidence>
<dbReference type="Gene3D" id="1.20.58.2220">
    <property type="entry name" value="Formin, FH2 domain"/>
    <property type="match status" value="1"/>
</dbReference>